<organism evidence="1 2">
    <name type="scientific">Corchorus olitorius</name>
    <dbReference type="NCBI Taxonomy" id="93759"/>
    <lineage>
        <taxon>Eukaryota</taxon>
        <taxon>Viridiplantae</taxon>
        <taxon>Streptophyta</taxon>
        <taxon>Embryophyta</taxon>
        <taxon>Tracheophyta</taxon>
        <taxon>Spermatophyta</taxon>
        <taxon>Magnoliopsida</taxon>
        <taxon>eudicotyledons</taxon>
        <taxon>Gunneridae</taxon>
        <taxon>Pentapetalae</taxon>
        <taxon>rosids</taxon>
        <taxon>malvids</taxon>
        <taxon>Malvales</taxon>
        <taxon>Malvaceae</taxon>
        <taxon>Grewioideae</taxon>
        <taxon>Apeibeae</taxon>
        <taxon>Corchorus</taxon>
    </lineage>
</organism>
<gene>
    <name evidence="1" type="ORF">COLO4_25198</name>
</gene>
<accession>A0A1R3I4I0</accession>
<sequence length="29" mass="3397">MALPFEKPQLLKKLQAEEQKTSKMDGFFL</sequence>
<comment type="caution">
    <text evidence="1">The sequence shown here is derived from an EMBL/GenBank/DDBJ whole genome shotgun (WGS) entry which is preliminary data.</text>
</comment>
<evidence type="ECO:0000313" key="1">
    <source>
        <dbReference type="EMBL" id="OMO77411.1"/>
    </source>
</evidence>
<dbReference type="EMBL" id="AWUE01018942">
    <property type="protein sequence ID" value="OMO77411.1"/>
    <property type="molecule type" value="Genomic_DNA"/>
</dbReference>
<reference evidence="2" key="1">
    <citation type="submission" date="2013-09" db="EMBL/GenBank/DDBJ databases">
        <title>Corchorus olitorius genome sequencing.</title>
        <authorList>
            <person name="Alam M."/>
            <person name="Haque M.S."/>
            <person name="Islam M.S."/>
            <person name="Emdad E.M."/>
            <person name="Islam M.M."/>
            <person name="Ahmed B."/>
            <person name="Halim A."/>
            <person name="Hossen Q.M.M."/>
            <person name="Hossain M.Z."/>
            <person name="Ahmed R."/>
            <person name="Khan M.M."/>
            <person name="Islam R."/>
            <person name="Rashid M.M."/>
            <person name="Khan S.A."/>
            <person name="Rahman M.S."/>
            <person name="Alam M."/>
            <person name="Yahiya A.S."/>
            <person name="Khan M.S."/>
            <person name="Azam M.S."/>
            <person name="Haque T."/>
            <person name="Lashkar M.Z.H."/>
            <person name="Akhand A.I."/>
            <person name="Morshed G."/>
            <person name="Roy S."/>
            <person name="Uddin K.S."/>
            <person name="Rabeya T."/>
            <person name="Hossain A.S."/>
            <person name="Chowdhury A."/>
            <person name="Snigdha A.R."/>
            <person name="Mortoza M.S."/>
            <person name="Matin S.A."/>
            <person name="Hoque S.M.E."/>
            <person name="Islam M.K."/>
            <person name="Roy D.K."/>
            <person name="Haider R."/>
            <person name="Moosa M.M."/>
            <person name="Elias S.M."/>
            <person name="Hasan A.M."/>
            <person name="Jahan S."/>
            <person name="Shafiuddin M."/>
            <person name="Mahmood N."/>
            <person name="Shommy N.S."/>
        </authorList>
    </citation>
    <scope>NUCLEOTIDE SEQUENCE [LARGE SCALE GENOMIC DNA]</scope>
    <source>
        <strain evidence="2">cv. O-4</strain>
    </source>
</reference>
<evidence type="ECO:0000313" key="2">
    <source>
        <dbReference type="Proteomes" id="UP000187203"/>
    </source>
</evidence>
<keyword evidence="2" id="KW-1185">Reference proteome</keyword>
<name>A0A1R3I4I0_9ROSI</name>
<dbReference type="Proteomes" id="UP000187203">
    <property type="component" value="Unassembled WGS sequence"/>
</dbReference>
<proteinExistence type="predicted"/>
<protein>
    <submittedName>
        <fullName evidence="1">Uncharacterized protein</fullName>
    </submittedName>
</protein>
<dbReference type="AlphaFoldDB" id="A0A1R3I4I0"/>